<comment type="caution">
    <text evidence="2">The sequence shown here is derived from an EMBL/GenBank/DDBJ whole genome shotgun (WGS) entry which is preliminary data.</text>
</comment>
<evidence type="ECO:0000313" key="2">
    <source>
        <dbReference type="EMBL" id="KDD70286.1"/>
    </source>
</evidence>
<name>A0A059L7U1_9PSED</name>
<evidence type="ECO:0000313" key="3">
    <source>
        <dbReference type="Proteomes" id="UP000026739"/>
    </source>
</evidence>
<feature type="chain" id="PRO_5001576633" evidence="1">
    <location>
        <begin position="21"/>
        <end position="452"/>
    </location>
</feature>
<feature type="signal peptide" evidence="1">
    <location>
        <begin position="1"/>
        <end position="20"/>
    </location>
</feature>
<accession>A0A059L7U1</accession>
<evidence type="ECO:0000256" key="1">
    <source>
        <dbReference type="SAM" id="SignalP"/>
    </source>
</evidence>
<dbReference type="RefSeq" id="WP_033054589.1">
    <property type="nucleotide sequence ID" value="NZ_AZQQ01000061.1"/>
</dbReference>
<protein>
    <submittedName>
        <fullName evidence="2">Uncharacterized protein</fullName>
    </submittedName>
</protein>
<organism evidence="2 3">
    <name type="scientific">Pseudomonas mandelii PD30</name>
    <dbReference type="NCBI Taxonomy" id="1419583"/>
    <lineage>
        <taxon>Bacteria</taxon>
        <taxon>Pseudomonadati</taxon>
        <taxon>Pseudomonadota</taxon>
        <taxon>Gammaproteobacteria</taxon>
        <taxon>Pseudomonadales</taxon>
        <taxon>Pseudomonadaceae</taxon>
        <taxon>Pseudomonas</taxon>
    </lineage>
</organism>
<dbReference type="eggNOG" id="COG4461">
    <property type="taxonomic scope" value="Bacteria"/>
</dbReference>
<dbReference type="AlphaFoldDB" id="A0A059L7U1"/>
<reference evidence="2 3" key="1">
    <citation type="submission" date="2013-12" db="EMBL/GenBank/DDBJ databases">
        <authorList>
            <person name="Formusa P.A."/>
            <person name="Habash M."/>
            <person name="Lee H."/>
            <person name="Trevors J.T."/>
        </authorList>
    </citation>
    <scope>NUCLEOTIDE SEQUENCE [LARGE SCALE GENOMIC DNA]</scope>
    <source>
        <strain evidence="2 3">PD30</strain>
    </source>
</reference>
<dbReference type="InterPro" id="IPR058087">
    <property type="entry name" value="XAC2610_dom"/>
</dbReference>
<dbReference type="NCBIfam" id="NF047539">
    <property type="entry name" value="XAC2610_fam"/>
    <property type="match status" value="1"/>
</dbReference>
<proteinExistence type="predicted"/>
<gene>
    <name evidence="2" type="ORF">V466_03060</name>
</gene>
<dbReference type="Proteomes" id="UP000026739">
    <property type="component" value="Unassembled WGS sequence"/>
</dbReference>
<sequence length="452" mass="50244">MVIPRLLAVSCLLAAAAVSAEPHTYHLTDPAKKYVIDVLFAQPPSQTFDGAPALITLRKRAGGQVLQRIQSAEAFALFKPGHKASEFDRNLAYADQSLLLFRDFNFDGQQDLAVRNGNDAGYGGPSYDIYLFDPERPTLVLSKPFSALTRDASLGMFEIDPVTKSLHTQSKSGCCWRQSATWKIQDNRPVKVAEKIEVVQKPSQANPFMPYGYVDVTDRELRSGQWTEHRRLEGPFGEAPVMLRGTLDNKIPVELWWQLQGGVYVGEVRYSKTGSGKPIRLVGNTYEDGGIVLRELDDDGQMIGNWFVEGTPNEQGRQTGTWINGSRQLSIDVRPTAFKVAAQKLERVADSQREGRYLVNNVQDRRVGELTLKVLPGIDNGPEMADINLSIFQLKDPPVEVHHQYPLLAGNLVIAKDPKGDPLFRLQLLNGAAEVTGFGEYQKYSAAYVKQP</sequence>
<dbReference type="EMBL" id="AZQQ01000061">
    <property type="protein sequence ID" value="KDD70286.1"/>
    <property type="molecule type" value="Genomic_DNA"/>
</dbReference>
<keyword evidence="1" id="KW-0732">Signal</keyword>